<dbReference type="GO" id="GO:0046872">
    <property type="term" value="F:metal ion binding"/>
    <property type="evidence" value="ECO:0007669"/>
    <property type="project" value="UniProtKB-KW"/>
</dbReference>
<feature type="domain" description="NodB homology" evidence="4">
    <location>
        <begin position="232"/>
        <end position="409"/>
    </location>
</feature>
<dbReference type="PANTHER" id="PTHR10587">
    <property type="entry name" value="GLYCOSYL TRANSFERASE-RELATED"/>
    <property type="match status" value="1"/>
</dbReference>
<dbReference type="InterPro" id="IPR011330">
    <property type="entry name" value="Glyco_hydro/deAcase_b/a-brl"/>
</dbReference>
<dbReference type="Gene3D" id="3.20.20.370">
    <property type="entry name" value="Glycoside hydrolase/deacetylase"/>
    <property type="match status" value="1"/>
</dbReference>
<dbReference type="PROSITE" id="PS51677">
    <property type="entry name" value="NODB"/>
    <property type="match status" value="1"/>
</dbReference>
<dbReference type="InterPro" id="IPR002509">
    <property type="entry name" value="NODB_dom"/>
</dbReference>
<keyword evidence="3" id="KW-0812">Transmembrane</keyword>
<dbReference type="SUPFAM" id="SSF88713">
    <property type="entry name" value="Glycoside hydrolase/deacetylase"/>
    <property type="match status" value="1"/>
</dbReference>
<protein>
    <submittedName>
        <fullName evidence="5">Polysaccharide deacetylase</fullName>
    </submittedName>
</protein>
<accession>A0A1Y4QN71</accession>
<evidence type="ECO:0000256" key="2">
    <source>
        <dbReference type="ARBA" id="ARBA00022801"/>
    </source>
</evidence>
<dbReference type="CDD" id="cd10954">
    <property type="entry name" value="CE4_CtAXE_like"/>
    <property type="match status" value="1"/>
</dbReference>
<organism evidence="5 6">
    <name type="scientific">Thomasclavelia spiroformis</name>
    <dbReference type="NCBI Taxonomy" id="29348"/>
    <lineage>
        <taxon>Bacteria</taxon>
        <taxon>Bacillati</taxon>
        <taxon>Bacillota</taxon>
        <taxon>Erysipelotrichia</taxon>
        <taxon>Erysipelotrichales</taxon>
        <taxon>Coprobacillaceae</taxon>
        <taxon>Thomasclavelia</taxon>
    </lineage>
</organism>
<keyword evidence="2" id="KW-0378">Hydrolase</keyword>
<comment type="caution">
    <text evidence="5">The sequence shown here is derived from an EMBL/GenBank/DDBJ whole genome shotgun (WGS) entry which is preliminary data.</text>
</comment>
<keyword evidence="1" id="KW-0479">Metal-binding</keyword>
<dbReference type="Proteomes" id="UP000196258">
    <property type="component" value="Unassembled WGS sequence"/>
</dbReference>
<name>A0A1Y4QN71_9FIRM</name>
<sequence length="425" mass="49619">MNQRKKKILYIVILLTAILIVSIGWFMIDRKKYDVYNKYNTDNKHAGEVMHYNKDSEKLYISLFYPKTESEKLNTIINDYYKEYLDNQKASKNSKDILYMDYSIDKVFDQYLNLSFTAQRYNEDNEKKDTETKRFAYDLNKEKVLNVNDCLRRSYKRTLSNINGIDKIEPEHTDLKIGKKALTIYSEGKEKIEIDYGQNKELIRLANKDIPSDAPLDIKEPTAQPKVDPNKKMIAITLDDGPHKSNTIRTVELFEKYNGRATFLMLGKNVKQYPEIVKTVYEHGFEIGSHSWDHPDLRKLDANAIEKQIVDTQNEIFKITGYEPEIIRPPYGAVNERAKQVIANNGMKIALWNLDTEDWKVKNAQKIKETIVNKAFDGAVILIHDIHTFTIDGLEMALEELNRNGYQFVTLETLSQYKELKNIIR</sequence>
<proteinExistence type="predicted"/>
<reference evidence="6" key="1">
    <citation type="submission" date="2017-04" db="EMBL/GenBank/DDBJ databases">
        <title>Function of individual gut microbiota members based on whole genome sequencing of pure cultures obtained from chicken caecum.</title>
        <authorList>
            <person name="Medvecky M."/>
            <person name="Cejkova D."/>
            <person name="Polansky O."/>
            <person name="Karasova D."/>
            <person name="Kubasova T."/>
            <person name="Cizek A."/>
            <person name="Rychlik I."/>
        </authorList>
    </citation>
    <scope>NUCLEOTIDE SEQUENCE [LARGE SCALE GENOMIC DNA]</scope>
    <source>
        <strain evidence="6">An149</strain>
    </source>
</reference>
<evidence type="ECO:0000256" key="3">
    <source>
        <dbReference type="SAM" id="Phobius"/>
    </source>
</evidence>
<dbReference type="EMBL" id="NFLB01000001">
    <property type="protein sequence ID" value="OUQ06677.1"/>
    <property type="molecule type" value="Genomic_DNA"/>
</dbReference>
<dbReference type="Pfam" id="PF01522">
    <property type="entry name" value="Polysacc_deac_1"/>
    <property type="match status" value="1"/>
</dbReference>
<gene>
    <name evidence="5" type="ORF">B5E91_01745</name>
</gene>
<keyword evidence="3" id="KW-1133">Transmembrane helix</keyword>
<dbReference type="GO" id="GO:0016020">
    <property type="term" value="C:membrane"/>
    <property type="evidence" value="ECO:0007669"/>
    <property type="project" value="TreeGrafter"/>
</dbReference>
<keyword evidence="3" id="KW-0472">Membrane</keyword>
<dbReference type="PANTHER" id="PTHR10587:SF133">
    <property type="entry name" value="CHITIN DEACETYLASE 1-RELATED"/>
    <property type="match status" value="1"/>
</dbReference>
<evidence type="ECO:0000313" key="5">
    <source>
        <dbReference type="EMBL" id="OUQ06677.1"/>
    </source>
</evidence>
<dbReference type="GO" id="GO:0016810">
    <property type="term" value="F:hydrolase activity, acting on carbon-nitrogen (but not peptide) bonds"/>
    <property type="evidence" value="ECO:0007669"/>
    <property type="project" value="InterPro"/>
</dbReference>
<dbReference type="InterPro" id="IPR050248">
    <property type="entry name" value="Polysacc_deacetylase_ArnD"/>
</dbReference>
<dbReference type="GO" id="GO:0005975">
    <property type="term" value="P:carbohydrate metabolic process"/>
    <property type="evidence" value="ECO:0007669"/>
    <property type="project" value="InterPro"/>
</dbReference>
<evidence type="ECO:0000256" key="1">
    <source>
        <dbReference type="ARBA" id="ARBA00022723"/>
    </source>
</evidence>
<feature type="transmembrane region" description="Helical" evidence="3">
    <location>
        <begin position="7"/>
        <end position="28"/>
    </location>
</feature>
<dbReference type="AlphaFoldDB" id="A0A1Y4QN71"/>
<evidence type="ECO:0000313" key="6">
    <source>
        <dbReference type="Proteomes" id="UP000196258"/>
    </source>
</evidence>
<evidence type="ECO:0000259" key="4">
    <source>
        <dbReference type="PROSITE" id="PS51677"/>
    </source>
</evidence>